<evidence type="ECO:0000256" key="1">
    <source>
        <dbReference type="SAM" id="Phobius"/>
    </source>
</evidence>
<keyword evidence="1" id="KW-0812">Transmembrane</keyword>
<feature type="transmembrane region" description="Helical" evidence="1">
    <location>
        <begin position="79"/>
        <end position="101"/>
    </location>
</feature>
<protein>
    <recommendedName>
        <fullName evidence="3">Cadmium transporter</fullName>
    </recommendedName>
</protein>
<name>C5E9Y8_BIFLI</name>
<sequence length="248" mass="26403">MADAVLRLCRGLSPVGFADSPPSSEGARSSLCGELIRPKQKAVRLCGVVTMYLMKRGIHMASRWTDVERVEQGALPTMLAQAVIAGTALTVGAIACSGFYLSMIGNVAALLPWATIVILIAVAFTYIVGFALLWCAEALTLRANDKLKPWLYGVVGLIGYGVWGMFVMSAMMNTLNQPLNGVVLSNGDVMALTVNYAVFGFIAFLLAQAYAPKIATKKGLTIGLMVVQIVLAIIGIIVLVMMFSALSH</sequence>
<proteinExistence type="predicted"/>
<organism evidence="2">
    <name type="scientific">Bifidobacterium longum subsp. infantis CCUG 52486</name>
    <dbReference type="NCBI Taxonomy" id="537937"/>
    <lineage>
        <taxon>Bacteria</taxon>
        <taxon>Bacillati</taxon>
        <taxon>Actinomycetota</taxon>
        <taxon>Actinomycetes</taxon>
        <taxon>Bifidobacteriales</taxon>
        <taxon>Bifidobacteriaceae</taxon>
        <taxon>Bifidobacterium</taxon>
    </lineage>
</organism>
<evidence type="ECO:0000313" key="2">
    <source>
        <dbReference type="EMBL" id="EEQ54832.1"/>
    </source>
</evidence>
<evidence type="ECO:0008006" key="3">
    <source>
        <dbReference type="Google" id="ProtNLM"/>
    </source>
</evidence>
<feature type="transmembrane region" description="Helical" evidence="1">
    <location>
        <begin position="189"/>
        <end position="210"/>
    </location>
</feature>
<gene>
    <name evidence="2" type="ORF">BLIG_00783</name>
</gene>
<accession>C5E9Y8</accession>
<dbReference type="AlphaFoldDB" id="C5E9Y8"/>
<feature type="transmembrane region" description="Helical" evidence="1">
    <location>
        <begin position="113"/>
        <end position="138"/>
    </location>
</feature>
<dbReference type="Proteomes" id="UP000005084">
    <property type="component" value="Unassembled WGS sequence"/>
</dbReference>
<dbReference type="HOGENOM" id="CLU_097821_0_0_11"/>
<keyword evidence="1" id="KW-0472">Membrane</keyword>
<feature type="transmembrane region" description="Helical" evidence="1">
    <location>
        <begin position="222"/>
        <end position="246"/>
    </location>
</feature>
<keyword evidence="1" id="KW-1133">Transmembrane helix</keyword>
<reference evidence="2" key="1">
    <citation type="submission" date="2008-08" db="EMBL/GenBank/DDBJ databases">
        <title>Annotation of Bifidobacterium longum subsp. infantis CCUG 52486.</title>
        <authorList>
            <consortium name="The Broad Institute Genome Sequencing Platform"/>
            <person name="Gougoulias C."/>
            <person name="Tuohy K.M."/>
            <person name="Gibson G.R."/>
            <person name="Ward D."/>
            <person name="Mehta T."/>
            <person name="Young S."/>
            <person name="Jaffe D."/>
            <person name="Gnerre S."/>
            <person name="Berlin A."/>
            <person name="Heiman D."/>
            <person name="Hepburn T."/>
            <person name="Shea T."/>
            <person name="Sykes S."/>
            <person name="Alvarado L."/>
            <person name="Kodira C."/>
            <person name="Borodovsky M."/>
            <person name="Lander E."/>
            <person name="Galagan J."/>
            <person name="Nusbaum C."/>
            <person name="Birren B."/>
        </authorList>
    </citation>
    <scope>NUCLEOTIDE SEQUENCE [LARGE SCALE GENOMIC DNA]</scope>
    <source>
        <strain evidence="2">CCUG 52486</strain>
    </source>
</reference>
<feature type="transmembrane region" description="Helical" evidence="1">
    <location>
        <begin position="150"/>
        <end position="169"/>
    </location>
</feature>
<dbReference type="EMBL" id="DS990239">
    <property type="protein sequence ID" value="EEQ54832.1"/>
    <property type="molecule type" value="Genomic_DNA"/>
</dbReference>